<dbReference type="Proteomes" id="UP000652761">
    <property type="component" value="Unassembled WGS sequence"/>
</dbReference>
<organism evidence="1 2">
    <name type="scientific">Colocasia esculenta</name>
    <name type="common">Wild taro</name>
    <name type="synonym">Arum esculentum</name>
    <dbReference type="NCBI Taxonomy" id="4460"/>
    <lineage>
        <taxon>Eukaryota</taxon>
        <taxon>Viridiplantae</taxon>
        <taxon>Streptophyta</taxon>
        <taxon>Embryophyta</taxon>
        <taxon>Tracheophyta</taxon>
        <taxon>Spermatophyta</taxon>
        <taxon>Magnoliopsida</taxon>
        <taxon>Liliopsida</taxon>
        <taxon>Araceae</taxon>
        <taxon>Aroideae</taxon>
        <taxon>Colocasieae</taxon>
        <taxon>Colocasia</taxon>
    </lineage>
</organism>
<keyword evidence="2" id="KW-1185">Reference proteome</keyword>
<sequence>MDECKSEDQWAKGHKALYRKFLLAKSDRFPPRDHPLTLSEWFVIHHKSTWSSFIQKEVKLIRYFQLFNDYRYLHKLPEVQLEAWIGKKLVNMKSKTMLCNLGGWTFLEFFSNDGFYLICFLEMLQRLL</sequence>
<evidence type="ECO:0000313" key="1">
    <source>
        <dbReference type="EMBL" id="MQL83553.1"/>
    </source>
</evidence>
<accession>A0A843URS9</accession>
<dbReference type="AlphaFoldDB" id="A0A843URS9"/>
<reference evidence="1" key="1">
    <citation type="submission" date="2017-07" db="EMBL/GenBank/DDBJ databases">
        <title>Taro Niue Genome Assembly and Annotation.</title>
        <authorList>
            <person name="Atibalentja N."/>
            <person name="Keating K."/>
            <person name="Fields C.J."/>
        </authorList>
    </citation>
    <scope>NUCLEOTIDE SEQUENCE</scope>
    <source>
        <strain evidence="1">Niue_2</strain>
        <tissue evidence="1">Leaf</tissue>
    </source>
</reference>
<protein>
    <submittedName>
        <fullName evidence="1">Uncharacterized protein</fullName>
    </submittedName>
</protein>
<name>A0A843URS9_COLES</name>
<dbReference type="EMBL" id="NMUH01000702">
    <property type="protein sequence ID" value="MQL83553.1"/>
    <property type="molecule type" value="Genomic_DNA"/>
</dbReference>
<comment type="caution">
    <text evidence="1">The sequence shown here is derived from an EMBL/GenBank/DDBJ whole genome shotgun (WGS) entry which is preliminary data.</text>
</comment>
<proteinExistence type="predicted"/>
<gene>
    <name evidence="1" type="ORF">Taro_016044</name>
</gene>
<evidence type="ECO:0000313" key="2">
    <source>
        <dbReference type="Proteomes" id="UP000652761"/>
    </source>
</evidence>